<dbReference type="SUPFAM" id="SSF69065">
    <property type="entry name" value="RNase III domain-like"/>
    <property type="match status" value="1"/>
</dbReference>
<accession>A0A9P5JYA3</accession>
<dbReference type="CDD" id="cd00593">
    <property type="entry name" value="RIBOc"/>
    <property type="match status" value="1"/>
</dbReference>
<sequence>MSSVRHTPPLSSPTSPSNAVDGLPPLPEIRSEQIRKRIFTHSSSLAKGQKHAFQAPEDDLPVDNEEFGHIGDQVFALAVTDLIQQLYPHLRVGPASKVRDHIKCKDMLAKISLPYGLHTKLNLPERQGSDHRASQSVQVDVFKAYVGGVYRDQGVEVVSEWLISLLQPHVEDAYRKVREDHLLPPESDPSLSSSTSSEGPGAALPSYLAGGPSDLRRLTALQANVPQRGSAQAGDSVGTRRAVHRGRRRRRRSSTSDGGSGYADATSSQRHSSTGLGSADSARKRLRAEGANDG</sequence>
<dbReference type="GO" id="GO:0006396">
    <property type="term" value="P:RNA processing"/>
    <property type="evidence" value="ECO:0007669"/>
    <property type="project" value="InterPro"/>
</dbReference>
<dbReference type="SMART" id="SM00535">
    <property type="entry name" value="RIBOc"/>
    <property type="match status" value="1"/>
</dbReference>
<dbReference type="InterPro" id="IPR036389">
    <property type="entry name" value="RNase_III_sf"/>
</dbReference>
<dbReference type="Gene3D" id="1.10.1520.10">
    <property type="entry name" value="Ribonuclease III domain"/>
    <property type="match status" value="1"/>
</dbReference>
<dbReference type="GO" id="GO:0004525">
    <property type="term" value="F:ribonuclease III activity"/>
    <property type="evidence" value="ECO:0007669"/>
    <property type="project" value="InterPro"/>
</dbReference>
<evidence type="ECO:0000313" key="4">
    <source>
        <dbReference type="Proteomes" id="UP000759537"/>
    </source>
</evidence>
<name>A0A9P5JYA3_9AGAM</name>
<feature type="compositionally biased region" description="Basic and acidic residues" evidence="1">
    <location>
        <begin position="281"/>
        <end position="294"/>
    </location>
</feature>
<dbReference type="PROSITE" id="PS50142">
    <property type="entry name" value="RNASE_3_2"/>
    <property type="match status" value="1"/>
</dbReference>
<protein>
    <submittedName>
        <fullName evidence="3">Ribonuclease III domain-containing protein</fullName>
    </submittedName>
</protein>
<keyword evidence="4" id="KW-1185">Reference proteome</keyword>
<dbReference type="EMBL" id="WHVB01000029">
    <property type="protein sequence ID" value="KAF8469288.1"/>
    <property type="molecule type" value="Genomic_DNA"/>
</dbReference>
<reference evidence="3" key="2">
    <citation type="journal article" date="2020" name="Nat. Commun.">
        <title>Large-scale genome sequencing of mycorrhizal fungi provides insights into the early evolution of symbiotic traits.</title>
        <authorList>
            <person name="Miyauchi S."/>
            <person name="Kiss E."/>
            <person name="Kuo A."/>
            <person name="Drula E."/>
            <person name="Kohler A."/>
            <person name="Sanchez-Garcia M."/>
            <person name="Morin E."/>
            <person name="Andreopoulos B."/>
            <person name="Barry K.W."/>
            <person name="Bonito G."/>
            <person name="Buee M."/>
            <person name="Carver A."/>
            <person name="Chen C."/>
            <person name="Cichocki N."/>
            <person name="Clum A."/>
            <person name="Culley D."/>
            <person name="Crous P.W."/>
            <person name="Fauchery L."/>
            <person name="Girlanda M."/>
            <person name="Hayes R.D."/>
            <person name="Keri Z."/>
            <person name="LaButti K."/>
            <person name="Lipzen A."/>
            <person name="Lombard V."/>
            <person name="Magnuson J."/>
            <person name="Maillard F."/>
            <person name="Murat C."/>
            <person name="Nolan M."/>
            <person name="Ohm R.A."/>
            <person name="Pangilinan J."/>
            <person name="Pereira M.F."/>
            <person name="Perotto S."/>
            <person name="Peter M."/>
            <person name="Pfister S."/>
            <person name="Riley R."/>
            <person name="Sitrit Y."/>
            <person name="Stielow J.B."/>
            <person name="Szollosi G."/>
            <person name="Zifcakova L."/>
            <person name="Stursova M."/>
            <person name="Spatafora J.W."/>
            <person name="Tedersoo L."/>
            <person name="Vaario L.M."/>
            <person name="Yamada A."/>
            <person name="Yan M."/>
            <person name="Wang P."/>
            <person name="Xu J."/>
            <person name="Bruns T."/>
            <person name="Baldrian P."/>
            <person name="Vilgalys R."/>
            <person name="Dunand C."/>
            <person name="Henrissat B."/>
            <person name="Grigoriev I.V."/>
            <person name="Hibbett D."/>
            <person name="Nagy L.G."/>
            <person name="Martin F.M."/>
        </authorList>
    </citation>
    <scope>NUCLEOTIDE SEQUENCE</scope>
    <source>
        <strain evidence="3">Prilba</strain>
    </source>
</reference>
<feature type="region of interest" description="Disordered" evidence="1">
    <location>
        <begin position="1"/>
        <end position="26"/>
    </location>
</feature>
<dbReference type="Pfam" id="PF14622">
    <property type="entry name" value="Ribonucleas_3_3"/>
    <property type="match status" value="1"/>
</dbReference>
<dbReference type="Proteomes" id="UP000759537">
    <property type="component" value="Unassembled WGS sequence"/>
</dbReference>
<evidence type="ECO:0000313" key="3">
    <source>
        <dbReference type="EMBL" id="KAF8469288.1"/>
    </source>
</evidence>
<evidence type="ECO:0000259" key="2">
    <source>
        <dbReference type="PROSITE" id="PS50142"/>
    </source>
</evidence>
<feature type="domain" description="RNase III" evidence="2">
    <location>
        <begin position="29"/>
        <end position="154"/>
    </location>
</feature>
<dbReference type="OrthoDB" id="2392202at2759"/>
<reference evidence="3" key="1">
    <citation type="submission" date="2019-10" db="EMBL/GenBank/DDBJ databases">
        <authorList>
            <consortium name="DOE Joint Genome Institute"/>
            <person name="Kuo A."/>
            <person name="Miyauchi S."/>
            <person name="Kiss E."/>
            <person name="Drula E."/>
            <person name="Kohler A."/>
            <person name="Sanchez-Garcia M."/>
            <person name="Andreopoulos B."/>
            <person name="Barry K.W."/>
            <person name="Bonito G."/>
            <person name="Buee M."/>
            <person name="Carver A."/>
            <person name="Chen C."/>
            <person name="Cichocki N."/>
            <person name="Clum A."/>
            <person name="Culley D."/>
            <person name="Crous P.W."/>
            <person name="Fauchery L."/>
            <person name="Girlanda M."/>
            <person name="Hayes R."/>
            <person name="Keri Z."/>
            <person name="LaButti K."/>
            <person name="Lipzen A."/>
            <person name="Lombard V."/>
            <person name="Magnuson J."/>
            <person name="Maillard F."/>
            <person name="Morin E."/>
            <person name="Murat C."/>
            <person name="Nolan M."/>
            <person name="Ohm R."/>
            <person name="Pangilinan J."/>
            <person name="Pereira M."/>
            <person name="Perotto S."/>
            <person name="Peter M."/>
            <person name="Riley R."/>
            <person name="Sitrit Y."/>
            <person name="Stielow B."/>
            <person name="Szollosi G."/>
            <person name="Zifcakova L."/>
            <person name="Stursova M."/>
            <person name="Spatafora J.W."/>
            <person name="Tedersoo L."/>
            <person name="Vaario L.-M."/>
            <person name="Yamada A."/>
            <person name="Yan M."/>
            <person name="Wang P."/>
            <person name="Xu J."/>
            <person name="Bruns T."/>
            <person name="Baldrian P."/>
            <person name="Vilgalys R."/>
            <person name="Henrissat B."/>
            <person name="Grigoriev I.V."/>
            <person name="Hibbett D."/>
            <person name="Nagy L.G."/>
            <person name="Martin F.M."/>
        </authorList>
    </citation>
    <scope>NUCLEOTIDE SEQUENCE</scope>
    <source>
        <strain evidence="3">Prilba</strain>
    </source>
</reference>
<dbReference type="InterPro" id="IPR000999">
    <property type="entry name" value="RNase_III_dom"/>
</dbReference>
<dbReference type="AlphaFoldDB" id="A0A9P5JYA3"/>
<evidence type="ECO:0000256" key="1">
    <source>
        <dbReference type="SAM" id="MobiDB-lite"/>
    </source>
</evidence>
<proteinExistence type="predicted"/>
<organism evidence="3 4">
    <name type="scientific">Russula ochroleuca</name>
    <dbReference type="NCBI Taxonomy" id="152965"/>
    <lineage>
        <taxon>Eukaryota</taxon>
        <taxon>Fungi</taxon>
        <taxon>Dikarya</taxon>
        <taxon>Basidiomycota</taxon>
        <taxon>Agaricomycotina</taxon>
        <taxon>Agaricomycetes</taxon>
        <taxon>Russulales</taxon>
        <taxon>Russulaceae</taxon>
        <taxon>Russula</taxon>
    </lineage>
</organism>
<feature type="compositionally biased region" description="Low complexity" evidence="1">
    <location>
        <begin position="7"/>
        <end position="17"/>
    </location>
</feature>
<comment type="caution">
    <text evidence="3">The sequence shown here is derived from an EMBL/GenBank/DDBJ whole genome shotgun (WGS) entry which is preliminary data.</text>
</comment>
<feature type="compositionally biased region" description="Basic residues" evidence="1">
    <location>
        <begin position="241"/>
        <end position="253"/>
    </location>
</feature>
<feature type="region of interest" description="Disordered" evidence="1">
    <location>
        <begin position="225"/>
        <end position="294"/>
    </location>
</feature>
<feature type="compositionally biased region" description="Low complexity" evidence="1">
    <location>
        <begin position="184"/>
        <end position="197"/>
    </location>
</feature>
<feature type="region of interest" description="Disordered" evidence="1">
    <location>
        <begin position="182"/>
        <end position="210"/>
    </location>
</feature>
<gene>
    <name evidence="3" type="ORF">DFH94DRAFT_229662</name>
</gene>
<feature type="compositionally biased region" description="Polar residues" evidence="1">
    <location>
        <begin position="265"/>
        <end position="276"/>
    </location>
</feature>